<dbReference type="Pfam" id="PF12796">
    <property type="entry name" value="Ank_2"/>
    <property type="match status" value="1"/>
</dbReference>
<dbReference type="PANTHER" id="PTHR24198">
    <property type="entry name" value="ANKYRIN REPEAT AND PROTEIN KINASE DOMAIN-CONTAINING PROTEIN"/>
    <property type="match status" value="1"/>
</dbReference>
<feature type="repeat" description="ANK" evidence="3">
    <location>
        <begin position="72"/>
        <end position="104"/>
    </location>
</feature>
<dbReference type="SMART" id="SM00248">
    <property type="entry name" value="ANK"/>
    <property type="match status" value="4"/>
</dbReference>
<keyword evidence="5" id="KW-1185">Reference proteome</keyword>
<dbReference type="InterPro" id="IPR002110">
    <property type="entry name" value="Ankyrin_rpt"/>
</dbReference>
<dbReference type="STRING" id="1122170.GCA_000701265_01794"/>
<dbReference type="PROSITE" id="PS50088">
    <property type="entry name" value="ANK_REPEAT"/>
    <property type="match status" value="1"/>
</dbReference>
<dbReference type="RefSeq" id="WP_031567221.1">
    <property type="nucleotide sequence ID" value="NZ_CAAAIS010000005.1"/>
</dbReference>
<dbReference type="Gene3D" id="1.25.40.20">
    <property type="entry name" value="Ankyrin repeat-containing domain"/>
    <property type="match status" value="1"/>
</dbReference>
<keyword evidence="2 3" id="KW-0040">ANK repeat</keyword>
<dbReference type="OrthoDB" id="5649561at2"/>
<dbReference type="SUPFAM" id="SSF48403">
    <property type="entry name" value="Ankyrin repeat"/>
    <property type="match status" value="1"/>
</dbReference>
<dbReference type="PANTHER" id="PTHR24198:SF165">
    <property type="entry name" value="ANKYRIN REPEAT-CONTAINING PROTEIN-RELATED"/>
    <property type="match status" value="1"/>
</dbReference>
<protein>
    <submittedName>
        <fullName evidence="4">Ankyrin repeat protein</fullName>
    </submittedName>
</protein>
<gene>
    <name evidence="4" type="ORF">NCTC11532_00237</name>
</gene>
<keyword evidence="1" id="KW-0677">Repeat</keyword>
<evidence type="ECO:0000313" key="5">
    <source>
        <dbReference type="Proteomes" id="UP000255297"/>
    </source>
</evidence>
<dbReference type="Proteomes" id="UP000255297">
    <property type="component" value="Unassembled WGS sequence"/>
</dbReference>
<proteinExistence type="predicted"/>
<evidence type="ECO:0000256" key="2">
    <source>
        <dbReference type="ARBA" id="ARBA00023043"/>
    </source>
</evidence>
<reference evidence="4 5" key="1">
    <citation type="submission" date="2018-06" db="EMBL/GenBank/DDBJ databases">
        <authorList>
            <consortium name="Pathogen Informatics"/>
            <person name="Doyle S."/>
        </authorList>
    </citation>
    <scope>NUCLEOTIDE SEQUENCE [LARGE SCALE GENOMIC DNA]</scope>
    <source>
        <strain evidence="4 5">NCTC11532</strain>
    </source>
</reference>
<dbReference type="AlphaFoldDB" id="A0A378LMU9"/>
<evidence type="ECO:0000313" key="4">
    <source>
        <dbReference type="EMBL" id="STY28074.1"/>
    </source>
</evidence>
<name>A0A378LMU9_9GAMM</name>
<accession>A0A378LMU9</accession>
<evidence type="ECO:0000256" key="1">
    <source>
        <dbReference type="ARBA" id="ARBA00022737"/>
    </source>
</evidence>
<evidence type="ECO:0000256" key="3">
    <source>
        <dbReference type="PROSITE-ProRule" id="PRU00023"/>
    </source>
</evidence>
<dbReference type="PROSITE" id="PS50297">
    <property type="entry name" value="ANK_REP_REGION"/>
    <property type="match status" value="1"/>
</dbReference>
<sequence length="177" mass="19434">MIHNKPTHYPIHTAILNNQLNSVIQLLHVNNTALQKDSNGWLPLHYAARYANKEIIEACCQFSTNKDTPDAMGRTPIMIAAESGRLSAVITLIGYQAQVDLSDSAGLGILHYAVKSGKLDLVRWLIEHTHLDINATDGQNQTPVQLSETNLSGTDKNKISSFLLEHGAKLTLLPPYG</sequence>
<organism evidence="4 5">
    <name type="scientific">Legionella wadsworthii</name>
    <dbReference type="NCBI Taxonomy" id="28088"/>
    <lineage>
        <taxon>Bacteria</taxon>
        <taxon>Pseudomonadati</taxon>
        <taxon>Pseudomonadota</taxon>
        <taxon>Gammaproteobacteria</taxon>
        <taxon>Legionellales</taxon>
        <taxon>Legionellaceae</taxon>
        <taxon>Legionella</taxon>
    </lineage>
</organism>
<dbReference type="InterPro" id="IPR036770">
    <property type="entry name" value="Ankyrin_rpt-contain_sf"/>
</dbReference>
<dbReference type="EMBL" id="UGPB01000001">
    <property type="protein sequence ID" value="STY28074.1"/>
    <property type="molecule type" value="Genomic_DNA"/>
</dbReference>
<dbReference type="Pfam" id="PF13637">
    <property type="entry name" value="Ank_4"/>
    <property type="match status" value="1"/>
</dbReference>